<accession>A0A849SKA9</accession>
<evidence type="ECO:0000313" key="1">
    <source>
        <dbReference type="EMBL" id="NOT34123.1"/>
    </source>
</evidence>
<reference evidence="1 2" key="1">
    <citation type="submission" date="2020-04" db="EMBL/GenBank/DDBJ databases">
        <title>Metagenomic profiling of ammonia- and methane-oxidizing microorganisms in a Dutch drinking water treatment plant.</title>
        <authorList>
            <person name="Poghosyan L."/>
            <person name="Leucker S."/>
        </authorList>
    </citation>
    <scope>NUCLEOTIDE SEQUENCE [LARGE SCALE GENOMIC DNA]</scope>
    <source>
        <strain evidence="1">S-RSF-IL-03</strain>
    </source>
</reference>
<dbReference type="Proteomes" id="UP000580839">
    <property type="component" value="Unassembled WGS sequence"/>
</dbReference>
<proteinExistence type="predicted"/>
<dbReference type="PROSITE" id="PS51257">
    <property type="entry name" value="PROKAR_LIPOPROTEIN"/>
    <property type="match status" value="1"/>
</dbReference>
<dbReference type="AlphaFoldDB" id="A0A849SKA9"/>
<gene>
    <name evidence="1" type="ORF">HOP12_08145</name>
</gene>
<name>A0A849SKA9_UNCEI</name>
<evidence type="ECO:0000313" key="2">
    <source>
        <dbReference type="Proteomes" id="UP000580839"/>
    </source>
</evidence>
<protein>
    <submittedName>
        <fullName evidence="1">Uncharacterized protein</fullName>
    </submittedName>
</protein>
<organism evidence="1 2">
    <name type="scientific">Eiseniibacteriota bacterium</name>
    <dbReference type="NCBI Taxonomy" id="2212470"/>
    <lineage>
        <taxon>Bacteria</taxon>
        <taxon>Candidatus Eiseniibacteriota</taxon>
    </lineage>
</organism>
<comment type="caution">
    <text evidence="1">The sequence shown here is derived from an EMBL/GenBank/DDBJ whole genome shotgun (WGS) entry which is preliminary data.</text>
</comment>
<sequence>MRIRHRIWPGLTLVLMLLVCSCTSNGQRIVLASAAATDADASEIRRMLESEPFRPSGKPGQRLHEALEWRLEGGAHVTGRFFDGKLRSLTAQFPDPSQLPTTDALAGTRVHPGMTVDELDRVLGSPGFLERYSIALNRRRTHRPVEVEGRVWLLDSIGAEAGQRLTVLIESGRVRKFAITPIGA</sequence>
<dbReference type="EMBL" id="JABFRW010000094">
    <property type="protein sequence ID" value="NOT34123.1"/>
    <property type="molecule type" value="Genomic_DNA"/>
</dbReference>